<dbReference type="RefSeq" id="WP_349541954.1">
    <property type="nucleotide sequence ID" value="NZ_JAOALG010000001.1"/>
</dbReference>
<dbReference type="InterPro" id="IPR000674">
    <property type="entry name" value="Ald_Oxase/Xan_DH_a/b"/>
</dbReference>
<dbReference type="Pfam" id="PF20256">
    <property type="entry name" value="MoCoBD_2"/>
    <property type="match status" value="2"/>
</dbReference>
<keyword evidence="1" id="KW-0812">Transmembrane</keyword>
<keyword evidence="4" id="KW-1185">Reference proteome</keyword>
<sequence>MKSGATVAKQDDAPPVRRKRRHFLLGALGVSGLLVIGWGALPPRSRTGDAGSFSSSADEIGLNGWIKIEPDGTVVVAVPRVEMGQGIHTAFAMLVAEELGMPLSRVRVENVTTERIYGNVAAIVDALPIHPDDNGTPWARVLHWLLAKSARELGLIITGGSSSLADAWLPLREAAASARAVLIEAAARRWNVNPEDVAMRDGIAICGTHRLPMQLIAADAARLSPPRAVKLKPPASYRLLGQPAPRVDVAGKTDGTAQFAIDMRPDNLCYAAVALCPTFGGSLAGYDASRALHMPGVLTVVPFTGEFGGPDGVAVVAEHYWQARMALSNVAARWNDGPHATLDSAQIDGLLLQALSGADDGITYRRQGDGLDALRPEQGQGSHFIEAEFRVPYLAHAPMEPINCTACVAGNQVELWAPTQAATLARMAASRAAGVSTDNVKLHVPLIGGGFGRRLESDFVAQAVAIAARTNGRPVQVIWTREDDIRHDFYRPQVHARLRARVDGNSVTAFASKSAGQSILAQELHRLLHAPSLGLDRYTAEGMFDLPYEIAHQHVAHLNVDLPVPVGFWRSVGHSYNAFFLECFIDEIAAEAGSDPLTLRRALLQRHPRHLRVLEAVADVFVQSKSPNGAHAYGLALHASFGSFAAQVAEVSLIDGQLRVHRVICAIDCGFVVNPQIVRQQVESGILFGLSAALYDEVTIAGGRVVQSNFTDYSMIRMANAPAIETRIVPSSEPPSGMGEVAVPPVAPAVANAVFHLTGKRIRQLPIRL</sequence>
<organism evidence="3 4">
    <name type="scientific">Paraburkholderia acidicola</name>
    <dbReference type="NCBI Taxonomy" id="1912599"/>
    <lineage>
        <taxon>Bacteria</taxon>
        <taxon>Pseudomonadati</taxon>
        <taxon>Pseudomonadota</taxon>
        <taxon>Betaproteobacteria</taxon>
        <taxon>Burkholderiales</taxon>
        <taxon>Burkholderiaceae</taxon>
        <taxon>Paraburkholderia</taxon>
    </lineage>
</organism>
<dbReference type="Gene3D" id="3.30.365.10">
    <property type="entry name" value="Aldehyde oxidase/xanthine dehydrogenase, molybdopterin binding domain"/>
    <property type="match status" value="4"/>
</dbReference>
<comment type="caution">
    <text evidence="3">The sequence shown here is derived from an EMBL/GenBank/DDBJ whole genome shotgun (WGS) entry which is preliminary data.</text>
</comment>
<dbReference type="SMART" id="SM01008">
    <property type="entry name" value="Ald_Xan_dh_C"/>
    <property type="match status" value="1"/>
</dbReference>
<dbReference type="InterPro" id="IPR046867">
    <property type="entry name" value="AldOxase/xan_DH_MoCoBD2"/>
</dbReference>
<reference evidence="3 4" key="1">
    <citation type="journal article" date="2024" name="Chem. Sci.">
        <title>Discovery of a lagriamide polyketide by integrated genome mining, isotopic labeling, and untargeted metabolomics.</title>
        <authorList>
            <person name="Fergusson C.H."/>
            <person name="Saulog J."/>
            <person name="Paulo B.S."/>
            <person name="Wilson D.M."/>
            <person name="Liu D.Y."/>
            <person name="Morehouse N.J."/>
            <person name="Waterworth S."/>
            <person name="Barkei J."/>
            <person name="Gray C.A."/>
            <person name="Kwan J.C."/>
            <person name="Eustaquio A.S."/>
            <person name="Linington R.G."/>
        </authorList>
    </citation>
    <scope>NUCLEOTIDE SEQUENCE [LARGE SCALE GENOMIC DNA]</scope>
    <source>
        <strain evidence="3 4">RL17-338-BIF-B</strain>
    </source>
</reference>
<dbReference type="InterPro" id="IPR008274">
    <property type="entry name" value="AldOxase/xan_DH_MoCoBD1"/>
</dbReference>
<dbReference type="PIRSF" id="PIRSF036389">
    <property type="entry name" value="IOR_B"/>
    <property type="match status" value="1"/>
</dbReference>
<dbReference type="Pfam" id="PF02738">
    <property type="entry name" value="MoCoBD_1"/>
    <property type="match status" value="1"/>
</dbReference>
<dbReference type="InterPro" id="IPR052516">
    <property type="entry name" value="N-heterocyclic_Hydroxylase"/>
</dbReference>
<protein>
    <submittedName>
        <fullName evidence="3">Molybdopterin-dependent oxidoreductase</fullName>
    </submittedName>
</protein>
<keyword evidence="1" id="KW-1133">Transmembrane helix</keyword>
<evidence type="ECO:0000313" key="4">
    <source>
        <dbReference type="Proteomes" id="UP001469089"/>
    </source>
</evidence>
<feature type="transmembrane region" description="Helical" evidence="1">
    <location>
        <begin position="23"/>
        <end position="41"/>
    </location>
</feature>
<gene>
    <name evidence="3" type="ORF">N0A02_08550</name>
</gene>
<dbReference type="Gene3D" id="3.90.1170.50">
    <property type="entry name" value="Aldehyde oxidase/xanthine dehydrogenase, a/b hammerhead"/>
    <property type="match status" value="1"/>
</dbReference>
<proteinExistence type="predicted"/>
<dbReference type="Proteomes" id="UP001469089">
    <property type="component" value="Unassembled WGS sequence"/>
</dbReference>
<evidence type="ECO:0000313" key="3">
    <source>
        <dbReference type="EMBL" id="MEQ5839480.1"/>
    </source>
</evidence>
<feature type="domain" description="Aldehyde oxidase/xanthine dehydrogenase a/b hammerhead" evidence="2">
    <location>
        <begin position="254"/>
        <end position="338"/>
    </location>
</feature>
<keyword evidence="1" id="KW-0472">Membrane</keyword>
<dbReference type="PANTHER" id="PTHR47495:SF2">
    <property type="entry name" value="ALDEHYDE DEHYDROGENASE"/>
    <property type="match status" value="1"/>
</dbReference>
<evidence type="ECO:0000259" key="2">
    <source>
        <dbReference type="SMART" id="SM01008"/>
    </source>
</evidence>
<evidence type="ECO:0000256" key="1">
    <source>
        <dbReference type="SAM" id="Phobius"/>
    </source>
</evidence>
<dbReference type="InterPro" id="IPR012368">
    <property type="entry name" value="OxRdtase_Mopterin-bd_su_IorB"/>
</dbReference>
<dbReference type="EMBL" id="JAOALG010000001">
    <property type="protein sequence ID" value="MEQ5839480.1"/>
    <property type="molecule type" value="Genomic_DNA"/>
</dbReference>
<dbReference type="SUPFAM" id="SSF56003">
    <property type="entry name" value="Molybdenum cofactor-binding domain"/>
    <property type="match status" value="2"/>
</dbReference>
<dbReference type="InterPro" id="IPR037165">
    <property type="entry name" value="AldOxase/xan_DH_Mopterin-bd_sf"/>
</dbReference>
<dbReference type="PANTHER" id="PTHR47495">
    <property type="entry name" value="ALDEHYDE DEHYDROGENASE"/>
    <property type="match status" value="1"/>
</dbReference>
<name>A0ABV1LJM2_9BURK</name>
<accession>A0ABV1LJM2</accession>